<proteinExistence type="predicted"/>
<dbReference type="PANTHER" id="PTHR37984:SF9">
    <property type="entry name" value="INTEGRASE CATALYTIC DOMAIN-CONTAINING PROTEIN"/>
    <property type="match status" value="1"/>
</dbReference>
<name>A0ABY6KQU1_9ARAC</name>
<keyword evidence="4" id="KW-1185">Reference proteome</keyword>
<feature type="domain" description="Integrase catalytic" evidence="2">
    <location>
        <begin position="551"/>
        <end position="671"/>
    </location>
</feature>
<gene>
    <name evidence="3" type="ORF">LAZ67_7003457</name>
</gene>
<feature type="region of interest" description="Disordered" evidence="1">
    <location>
        <begin position="1204"/>
        <end position="1268"/>
    </location>
</feature>
<sequence length="1362" mass="157033">MSKSRIKTIIIVFFDIRGIIHCKFVPQGQAVNLAFYLEVLRRLKRRIARVRTDIKDTVNLHHDNATSHTAFIITNFLARSNTSVIPHPPYSPDLAPCDFFLFPRLKREMKGKHWETVENIQHHVTTFLRSIPVEEFQVLIRSGPEFHRPWQKVGMDLFYLNGRWYLIVCDYYSRHGTPETVRSDNGPQFQKVLGSEFSKFSKEWSFKHITSSPKFPQSNGFIEAIIKKIKQSFKKEEDCYLTLQAYRTMPLESGYSPAELLMGRRLRTSVPAIESSLMPRYLDSEALQEREKRRVINQKRLYDKRHDVHSLPPLQQGDSVWIRDQRVEGTVLHKSEEPRSYWVQTPQGKVRRNRLHLTPLPKMGSTMDASEDGQRQEQRNEETPTSTSTWLSRRCKDDQEQETEEDCPTPTASSTRDGRMQRDNQDQDPEKSLPSMPAVHTRYGRAVKIPRSCVSAQDNVKKYMKRANDIELRGKGPRINKEAAARFIKNSLNRAPEEIDPRKVIGALKHLLYRDGHQIEEPPKKRSDGRKQKEMQEENLPKEEYYQYVKFFEVTINRHGTPETVRSDNGPQFQKVLGSEFSKFSKEWSFKHITSSPKFPQSNGFIEAIIKKIKQSFKKEEDCYLTLQAYRTMPLESGYSPAELLMGRRLRTSVPAIESSLMPRYLDSEALQEREKRRVINQKRLYDKRHDVHSLPPLQQGDSVWIRDQRVEGTVLHKSEEPRSYWVQTPQGKVRRNRLHLTPLPKMGSTMDASEDGQRQEQRNEETPTSTSTWLSRRCKDDQEQETEEDCPTPTASSTRDGRMQRDNQDQDPEKSLPSMPAVHTRYGRAVKIPRSNCWNHTDIRFTSTAAVEPLNYGNLLDRIREIFAITPENLMTEREFQLVDDSQEAEMKLTDDNLLVSTVTAKEELGEDDDATVTQRLPSLREARTAAETVLLFLEHSKRATSDDVNLSADLLRRVYAISEGEKTHVLITDFFKKMKVIDAVKQLLYRDGQIEETPRKDQMEENKKKCRRKIFPKRNIINMLNFLKSQSIEEISQILPSVEPTEEEEEEEDIVIEDVPPNIIDTIDLTTLADDSDDDDDQKMESYRPPPPPSQPPQWIPSRPLQPLPHLMSSQPPHWLNLNEPLPSQPLPPMWINLNQPPPPLPLQWRAVSQPQLVARPLQLRLATGQPSHLLVSKQPLLPTPSHLLLVARQPTPAPLSLQLLASQPPPPPPAPELTTSPSPPPPPAPELTTSPSPPLTKTESHSPTQSFAQPPRKKRQCKDGDIQHPRSLSRIFFELFANCVANLPFRSQAAPLAVKLGDSSFPQEECDEDADKLYDLEPLMPQIYPFLKELMSSKIFQMLSHQSWTCVLCRKYQDT</sequence>
<feature type="compositionally biased region" description="Basic and acidic residues" evidence="1">
    <location>
        <begin position="800"/>
        <end position="815"/>
    </location>
</feature>
<dbReference type="PANTHER" id="PTHR37984">
    <property type="entry name" value="PROTEIN CBG26694"/>
    <property type="match status" value="1"/>
</dbReference>
<dbReference type="Gene3D" id="3.30.420.10">
    <property type="entry name" value="Ribonuclease H-like superfamily/Ribonuclease H"/>
    <property type="match status" value="3"/>
</dbReference>
<dbReference type="SUPFAM" id="SSF53098">
    <property type="entry name" value="Ribonuclease H-like"/>
    <property type="match status" value="2"/>
</dbReference>
<feature type="compositionally biased region" description="Basic and acidic residues" evidence="1">
    <location>
        <begin position="372"/>
        <end position="382"/>
    </location>
</feature>
<evidence type="ECO:0000313" key="4">
    <source>
        <dbReference type="Proteomes" id="UP001235939"/>
    </source>
</evidence>
<evidence type="ECO:0000259" key="2">
    <source>
        <dbReference type="PROSITE" id="PS50994"/>
    </source>
</evidence>
<dbReference type="Proteomes" id="UP001235939">
    <property type="component" value="Chromosome 07"/>
</dbReference>
<feature type="region of interest" description="Disordered" evidence="1">
    <location>
        <begin position="515"/>
        <end position="539"/>
    </location>
</feature>
<feature type="compositionally biased region" description="Basic and acidic residues" evidence="1">
    <location>
        <begin position="756"/>
        <end position="766"/>
    </location>
</feature>
<dbReference type="InterPro" id="IPR050951">
    <property type="entry name" value="Retrovirus_Pol_polyprotein"/>
</dbReference>
<reference evidence="3 4" key="1">
    <citation type="submission" date="2022-01" db="EMBL/GenBank/DDBJ databases">
        <title>A chromosomal length assembly of Cordylochernes scorpioides.</title>
        <authorList>
            <person name="Zeh D."/>
            <person name="Zeh J."/>
        </authorList>
    </citation>
    <scope>NUCLEOTIDE SEQUENCE [LARGE SCALE GENOMIC DNA]</scope>
    <source>
        <strain evidence="3">IN4F17</strain>
        <tissue evidence="3">Whole Body</tissue>
    </source>
</reference>
<feature type="region of interest" description="Disordered" evidence="1">
    <location>
        <begin position="722"/>
        <end position="822"/>
    </location>
</feature>
<dbReference type="PROSITE" id="PS50994">
    <property type="entry name" value="INTEGRASE"/>
    <property type="match status" value="2"/>
</dbReference>
<feature type="region of interest" description="Disordered" evidence="1">
    <location>
        <begin position="1072"/>
        <end position="1127"/>
    </location>
</feature>
<evidence type="ECO:0000256" key="1">
    <source>
        <dbReference type="SAM" id="MobiDB-lite"/>
    </source>
</evidence>
<accession>A0ABY6KQU1</accession>
<evidence type="ECO:0000313" key="3">
    <source>
        <dbReference type="EMBL" id="UYV70546.1"/>
    </source>
</evidence>
<organism evidence="3 4">
    <name type="scientific">Cordylochernes scorpioides</name>
    <dbReference type="NCBI Taxonomy" id="51811"/>
    <lineage>
        <taxon>Eukaryota</taxon>
        <taxon>Metazoa</taxon>
        <taxon>Ecdysozoa</taxon>
        <taxon>Arthropoda</taxon>
        <taxon>Chelicerata</taxon>
        <taxon>Arachnida</taxon>
        <taxon>Pseudoscorpiones</taxon>
        <taxon>Cheliferoidea</taxon>
        <taxon>Chernetidae</taxon>
        <taxon>Cordylochernes</taxon>
    </lineage>
</organism>
<feature type="compositionally biased region" description="Pro residues" evidence="1">
    <location>
        <begin position="1210"/>
        <end position="1232"/>
    </location>
</feature>
<feature type="region of interest" description="Disordered" evidence="1">
    <location>
        <begin position="338"/>
        <end position="437"/>
    </location>
</feature>
<feature type="domain" description="Integrase catalytic" evidence="2">
    <location>
        <begin position="175"/>
        <end position="287"/>
    </location>
</feature>
<protein>
    <submittedName>
        <fullName evidence="3">K02A2.6-like</fullName>
    </submittedName>
</protein>
<dbReference type="InterPro" id="IPR036397">
    <property type="entry name" value="RNaseH_sf"/>
</dbReference>
<dbReference type="InterPro" id="IPR001584">
    <property type="entry name" value="Integrase_cat-core"/>
</dbReference>
<dbReference type="PRINTS" id="PR01217">
    <property type="entry name" value="PRICHEXTENSN"/>
</dbReference>
<dbReference type="EMBL" id="CP092869">
    <property type="protein sequence ID" value="UYV70546.1"/>
    <property type="molecule type" value="Genomic_DNA"/>
</dbReference>
<feature type="compositionally biased region" description="Pro residues" evidence="1">
    <location>
        <begin position="1090"/>
        <end position="1109"/>
    </location>
</feature>
<dbReference type="InterPro" id="IPR012337">
    <property type="entry name" value="RNaseH-like_sf"/>
</dbReference>
<feature type="compositionally biased region" description="Basic and acidic residues" evidence="1">
    <location>
        <begin position="416"/>
        <end position="431"/>
    </location>
</feature>